<evidence type="ECO:0000256" key="1">
    <source>
        <dbReference type="SAM" id="MobiDB-lite"/>
    </source>
</evidence>
<evidence type="ECO:0000313" key="3">
    <source>
        <dbReference type="Proteomes" id="UP000594262"/>
    </source>
</evidence>
<feature type="compositionally biased region" description="Polar residues" evidence="1">
    <location>
        <begin position="74"/>
        <end position="89"/>
    </location>
</feature>
<dbReference type="GeneID" id="136822692"/>
<accession>A0A7M5XG30</accession>
<keyword evidence="3" id="KW-1185">Reference proteome</keyword>
<evidence type="ECO:0000313" key="2">
    <source>
        <dbReference type="EnsemblMetazoa" id="CLYHEMP021809.2"/>
    </source>
</evidence>
<dbReference type="AlphaFoldDB" id="A0A7M5XG30"/>
<name>A0A7M5XG30_9CNID</name>
<feature type="compositionally biased region" description="Low complexity" evidence="1">
    <location>
        <begin position="126"/>
        <end position="139"/>
    </location>
</feature>
<protein>
    <recommendedName>
        <fullName evidence="4">SAM domain-containing protein</fullName>
    </recommendedName>
</protein>
<dbReference type="EnsemblMetazoa" id="CLYHEMT021809.2">
    <property type="protein sequence ID" value="CLYHEMP021809.2"/>
    <property type="gene ID" value="CLYHEMG021809"/>
</dbReference>
<proteinExistence type="predicted"/>
<sequence>MDIEGFDGKSVEEVTNWLTMKFNPAMAQKFNVNGIDGDNLKEIITCKEHQFRMLEMAGISLKEILAFRKAFKSHQPQSTNESNPSTPDLQTMEDFFNKNQRSVICSESKRYWPKGPLPTFTTPEDGSTPGTNSSPPNSSILSTAKIKAMRRKR</sequence>
<feature type="region of interest" description="Disordered" evidence="1">
    <location>
        <begin position="107"/>
        <end position="153"/>
    </location>
</feature>
<feature type="region of interest" description="Disordered" evidence="1">
    <location>
        <begin position="72"/>
        <end position="91"/>
    </location>
</feature>
<dbReference type="RefSeq" id="XP_066935083.1">
    <property type="nucleotide sequence ID" value="XM_067078982.1"/>
</dbReference>
<evidence type="ECO:0008006" key="4">
    <source>
        <dbReference type="Google" id="ProtNLM"/>
    </source>
</evidence>
<organism evidence="2 3">
    <name type="scientific">Clytia hemisphaerica</name>
    <dbReference type="NCBI Taxonomy" id="252671"/>
    <lineage>
        <taxon>Eukaryota</taxon>
        <taxon>Metazoa</taxon>
        <taxon>Cnidaria</taxon>
        <taxon>Hydrozoa</taxon>
        <taxon>Hydroidolina</taxon>
        <taxon>Leptothecata</taxon>
        <taxon>Obeliida</taxon>
        <taxon>Clytiidae</taxon>
        <taxon>Clytia</taxon>
    </lineage>
</organism>
<reference evidence="2" key="1">
    <citation type="submission" date="2021-01" db="UniProtKB">
        <authorList>
            <consortium name="EnsemblMetazoa"/>
        </authorList>
    </citation>
    <scope>IDENTIFICATION</scope>
</reference>
<dbReference type="Proteomes" id="UP000594262">
    <property type="component" value="Unplaced"/>
</dbReference>